<reference evidence="1" key="1">
    <citation type="submission" date="2020-06" db="EMBL/GenBank/DDBJ databases">
        <authorList>
            <person name="Li T."/>
            <person name="Hu X."/>
            <person name="Zhang T."/>
            <person name="Song X."/>
            <person name="Zhang H."/>
            <person name="Dai N."/>
            <person name="Sheng W."/>
            <person name="Hou X."/>
            <person name="Wei L."/>
        </authorList>
    </citation>
    <scope>NUCLEOTIDE SEQUENCE</scope>
    <source>
        <strain evidence="1">G02</strain>
        <tissue evidence="1">Leaf</tissue>
    </source>
</reference>
<proteinExistence type="predicted"/>
<sequence>MAILGPSYLNRLINVYLEWLIEEPLQLWYVGVRTYDNTIDKAFIMRAALMWTVNDLPTYGMVFGWSTTSVMVV</sequence>
<evidence type="ECO:0000313" key="1">
    <source>
        <dbReference type="EMBL" id="KAL0329312.1"/>
    </source>
</evidence>
<dbReference type="EMBL" id="JACGWJ010000022">
    <property type="protein sequence ID" value="KAL0329312.1"/>
    <property type="molecule type" value="Genomic_DNA"/>
</dbReference>
<dbReference type="Pfam" id="PF02992">
    <property type="entry name" value="Transposase_21"/>
    <property type="match status" value="1"/>
</dbReference>
<dbReference type="AlphaFoldDB" id="A0AAW2MCS7"/>
<accession>A0AAW2MCS7</accession>
<organism evidence="1">
    <name type="scientific">Sesamum radiatum</name>
    <name type="common">Black benniseed</name>
    <dbReference type="NCBI Taxonomy" id="300843"/>
    <lineage>
        <taxon>Eukaryota</taxon>
        <taxon>Viridiplantae</taxon>
        <taxon>Streptophyta</taxon>
        <taxon>Embryophyta</taxon>
        <taxon>Tracheophyta</taxon>
        <taxon>Spermatophyta</taxon>
        <taxon>Magnoliopsida</taxon>
        <taxon>eudicotyledons</taxon>
        <taxon>Gunneridae</taxon>
        <taxon>Pentapetalae</taxon>
        <taxon>asterids</taxon>
        <taxon>lamiids</taxon>
        <taxon>Lamiales</taxon>
        <taxon>Pedaliaceae</taxon>
        <taxon>Sesamum</taxon>
    </lineage>
</organism>
<protein>
    <submittedName>
        <fullName evidence="1">Uncharacterized protein</fullName>
    </submittedName>
</protein>
<name>A0AAW2MCS7_SESRA</name>
<reference evidence="1" key="2">
    <citation type="journal article" date="2024" name="Plant">
        <title>Genomic evolution and insights into agronomic trait innovations of Sesamum species.</title>
        <authorList>
            <person name="Miao H."/>
            <person name="Wang L."/>
            <person name="Qu L."/>
            <person name="Liu H."/>
            <person name="Sun Y."/>
            <person name="Le M."/>
            <person name="Wang Q."/>
            <person name="Wei S."/>
            <person name="Zheng Y."/>
            <person name="Lin W."/>
            <person name="Duan Y."/>
            <person name="Cao H."/>
            <person name="Xiong S."/>
            <person name="Wang X."/>
            <person name="Wei L."/>
            <person name="Li C."/>
            <person name="Ma Q."/>
            <person name="Ju M."/>
            <person name="Zhao R."/>
            <person name="Li G."/>
            <person name="Mu C."/>
            <person name="Tian Q."/>
            <person name="Mei H."/>
            <person name="Zhang T."/>
            <person name="Gao T."/>
            <person name="Zhang H."/>
        </authorList>
    </citation>
    <scope>NUCLEOTIDE SEQUENCE</scope>
    <source>
        <strain evidence="1">G02</strain>
    </source>
</reference>
<gene>
    <name evidence="1" type="ORF">Sradi_4917900</name>
</gene>
<dbReference type="InterPro" id="IPR004242">
    <property type="entry name" value="Transposase_21"/>
</dbReference>
<comment type="caution">
    <text evidence="1">The sequence shown here is derived from an EMBL/GenBank/DDBJ whole genome shotgun (WGS) entry which is preliminary data.</text>
</comment>